<reference evidence="1 2" key="1">
    <citation type="submission" date="2015-01" db="EMBL/GenBank/DDBJ databases">
        <title>Characterization of Swiss Staphylococcus aureus strains involved in food poisoning.</title>
        <authorList>
            <person name="Crovadore J."/>
            <person name="Chablais R."/>
            <person name="Tonacini J."/>
            <person name="Schnyder B."/>
            <person name="Lefort F."/>
        </authorList>
    </citation>
    <scope>NUCLEOTIDE SEQUENCE [LARGE SCALE GENOMIC DNA]</scope>
    <source>
        <strain evidence="1 2">SA-120</strain>
    </source>
</reference>
<feature type="non-terminal residue" evidence="1">
    <location>
        <position position="87"/>
    </location>
</feature>
<dbReference type="Proteomes" id="UP000032274">
    <property type="component" value="Unassembled WGS sequence"/>
</dbReference>
<gene>
    <name evidence="1" type="ORF">QU38_00520</name>
</gene>
<dbReference type="EMBL" id="JXIG01000120">
    <property type="protein sequence ID" value="KIU01654.1"/>
    <property type="molecule type" value="Genomic_DNA"/>
</dbReference>
<accession>A0AA40MLC0</accession>
<evidence type="ECO:0000313" key="1">
    <source>
        <dbReference type="EMBL" id="KIU01654.1"/>
    </source>
</evidence>
<sequence>MRRGSALDYRVLVAQAVRHALDGGILVRLAARGDRPVAVRMGRGAVEFHRAEYVAPAPPGAAHLAQQYGEELVGEVGDGHAPSAARP</sequence>
<dbReference type="AlphaFoldDB" id="A0AA40MLC0"/>
<protein>
    <submittedName>
        <fullName evidence="1">Uncharacterized protein</fullName>
    </submittedName>
</protein>
<comment type="caution">
    <text evidence="1">The sequence shown here is derived from an EMBL/GenBank/DDBJ whole genome shotgun (WGS) entry which is preliminary data.</text>
</comment>
<evidence type="ECO:0000313" key="2">
    <source>
        <dbReference type="Proteomes" id="UP000032274"/>
    </source>
</evidence>
<proteinExistence type="predicted"/>
<organism evidence="1 2">
    <name type="scientific">Staphylococcus aureus</name>
    <dbReference type="NCBI Taxonomy" id="1280"/>
    <lineage>
        <taxon>Bacteria</taxon>
        <taxon>Bacillati</taxon>
        <taxon>Bacillota</taxon>
        <taxon>Bacilli</taxon>
        <taxon>Bacillales</taxon>
        <taxon>Staphylococcaceae</taxon>
        <taxon>Staphylococcus</taxon>
    </lineage>
</organism>
<name>A0AA40MLC0_STAAU</name>